<dbReference type="Pfam" id="PF09497">
    <property type="entry name" value="Med12"/>
    <property type="match status" value="1"/>
</dbReference>
<feature type="compositionally biased region" description="Low complexity" evidence="8">
    <location>
        <begin position="10"/>
        <end position="20"/>
    </location>
</feature>
<dbReference type="GO" id="GO:0003712">
    <property type="term" value="F:transcription coregulator activity"/>
    <property type="evidence" value="ECO:0007669"/>
    <property type="project" value="InterPro"/>
</dbReference>
<feature type="region of interest" description="Disordered" evidence="8">
    <location>
        <begin position="1"/>
        <end position="62"/>
    </location>
</feature>
<dbReference type="OrthoDB" id="20828at2759"/>
<dbReference type="GO" id="GO:0016592">
    <property type="term" value="C:mediator complex"/>
    <property type="evidence" value="ECO:0007669"/>
    <property type="project" value="InterPro"/>
</dbReference>
<evidence type="ECO:0000256" key="7">
    <source>
        <dbReference type="ARBA" id="ARBA00032010"/>
    </source>
</evidence>
<evidence type="ECO:0000313" key="10">
    <source>
        <dbReference type="EMBL" id="CEL58846.1"/>
    </source>
</evidence>
<dbReference type="PANTHER" id="PTHR46567:SF1">
    <property type="entry name" value="MEDIATOR OF RNA POLYMERASE II TRANSCRIPTION SUBUNIT 12"/>
    <property type="match status" value="1"/>
</dbReference>
<evidence type="ECO:0000256" key="4">
    <source>
        <dbReference type="ARBA" id="ARBA00023015"/>
    </source>
</evidence>
<feature type="compositionally biased region" description="Acidic residues" evidence="8">
    <location>
        <begin position="1524"/>
        <end position="1540"/>
    </location>
</feature>
<feature type="domain" description="Mediator complex subunit Med12" evidence="9">
    <location>
        <begin position="131"/>
        <end position="194"/>
    </location>
</feature>
<keyword evidence="4" id="KW-0805">Transcription regulation</keyword>
<evidence type="ECO:0000256" key="8">
    <source>
        <dbReference type="SAM" id="MobiDB-lite"/>
    </source>
</evidence>
<dbReference type="GO" id="GO:0006357">
    <property type="term" value="P:regulation of transcription by RNA polymerase II"/>
    <property type="evidence" value="ECO:0007669"/>
    <property type="project" value="InterPro"/>
</dbReference>
<dbReference type="SMART" id="SM01281">
    <property type="entry name" value="Med12"/>
    <property type="match status" value="1"/>
</dbReference>
<protein>
    <recommendedName>
        <fullName evidence="3">Mediator of RNA polymerase II transcription subunit 12</fullName>
    </recommendedName>
    <alternativeName>
        <fullName evidence="7">Mediator complex subunit 12</fullName>
    </alternativeName>
</protein>
<dbReference type="PANTHER" id="PTHR46567">
    <property type="entry name" value="MEDIATOR OF RNA POLYMERASE II TRANSCRIPTION SUBUNIT 12"/>
    <property type="match status" value="1"/>
</dbReference>
<evidence type="ECO:0000313" key="11">
    <source>
        <dbReference type="Proteomes" id="UP000059188"/>
    </source>
</evidence>
<proteinExistence type="inferred from homology"/>
<dbReference type="Proteomes" id="UP000059188">
    <property type="component" value="Unassembled WGS sequence"/>
</dbReference>
<feature type="region of interest" description="Disordered" evidence="8">
    <location>
        <begin position="1515"/>
        <end position="1585"/>
    </location>
</feature>
<evidence type="ECO:0000259" key="9">
    <source>
        <dbReference type="SMART" id="SM01281"/>
    </source>
</evidence>
<comment type="similarity">
    <text evidence="2">Belongs to the Mediator complex subunit 12 family.</text>
</comment>
<keyword evidence="11" id="KW-1185">Reference proteome</keyword>
<organism evidence="10 11">
    <name type="scientific">Thanatephorus cucumeris (strain AG1-IB / isolate 7/3/14)</name>
    <name type="common">Lettuce bottom rot fungus</name>
    <name type="synonym">Rhizoctonia solani</name>
    <dbReference type="NCBI Taxonomy" id="1108050"/>
    <lineage>
        <taxon>Eukaryota</taxon>
        <taxon>Fungi</taxon>
        <taxon>Dikarya</taxon>
        <taxon>Basidiomycota</taxon>
        <taxon>Agaricomycotina</taxon>
        <taxon>Agaricomycetes</taxon>
        <taxon>Cantharellales</taxon>
        <taxon>Ceratobasidiaceae</taxon>
        <taxon>Rhizoctonia</taxon>
        <taxon>Rhizoctonia solani AG-1</taxon>
    </lineage>
</organism>
<evidence type="ECO:0000256" key="2">
    <source>
        <dbReference type="ARBA" id="ARBA00010289"/>
    </source>
</evidence>
<evidence type="ECO:0000256" key="3">
    <source>
        <dbReference type="ARBA" id="ARBA00019622"/>
    </source>
</evidence>
<reference evidence="10 11" key="1">
    <citation type="submission" date="2014-11" db="EMBL/GenBank/DDBJ databases">
        <authorList>
            <person name="Wibberg Daniel"/>
        </authorList>
    </citation>
    <scope>NUCLEOTIDE SEQUENCE [LARGE SCALE GENOMIC DNA]</scope>
    <source>
        <strain evidence="10">Rhizoctonia solani AG1-IB 7/3/14</strain>
    </source>
</reference>
<dbReference type="InterPro" id="IPR019035">
    <property type="entry name" value="Mediator_Med12"/>
</dbReference>
<gene>
    <name evidence="10" type="ORF">RSOLAG1IB_08875</name>
</gene>
<sequence>MSRSNRSRNPSTKPSQNSSQPQPPAAKITDVKPPAWRPKWSNTADLGYPGFDPPRPGQPEDTLTEQYVKSGYAFVNTALGNVSNDSFSAHGLIYGSLKPSRNRSALALLGDLMSAVYEVRAESSSAIPSNNYKLPPRMTLNDNRRTAWLADLSNPAVPLSKLAKTVLHVAKGPDLLDMLHANNVAISRAVWYVRILGANETLSIKLRPNYNPAQLAIEWAGTVTAHLKKQLQEIVLPSAPRPGLPIKSTFKSTLTQTDTKTKWVSRFAYWFVHFFVSCRAIPTNRLSVELLRAFYVEHMVDHESVLSWLSAQALPANIAQFYFVLRLVEEYLDDIAQHRLFAQPVIEACLAKLIEIENSVVPDVLAGLAGATTHVLHRLFLLNPDYFVCGRIWAQPSYRRLLQTNFQDRAKSTLGEFMSDAEATDVIGTFATVAARNDGLLFRVLPERAVVDMRATIADVQLLNSIGPGTDLSSVSYFQPDGSDDQKLSVLLTWAVTPSQYGSHRPFLACSLLARRSEGTRWQEGIWRWLDENEEVRAIGIWEKDKDEGVSASTGMDDGSKIMWQSRDAVALLVGELIEKGLFSYGWYMQKLIARGITDPNLTRAASSHHRTLLHVLPLSSENTTMSVMRVNTLYSQDKNMESRAVRAVCKELQPLLLELVGGVNEPWTPTTLTSLERYLSAGRYILMLAINDWLLATVHQSLDQGLHMSGDTFSRIIQILSARKCFSSMAELIFAVLQSQCDDTLDIVIAVIERYTNIWVAMDIMNEIGEELFKKHQALRSEHKHCRSLFTLLGSLSSTGFLPESAHHQIESEVAFITQSLHPQTDGTDPSSHSLPQIMSLVNEIPLEQVTIIADDVWYKHHALESWATMIWDHVFTSLCTVPRTTPDTQKSEIATRYVTFLVKLSSHVISGLDSYMREWLSTGTNDLLEAEHIYDLLELILLRLVLTGVLSPCTILEGLVYPTWVLASGLSEPRPSVSRLVELANDLTERLIVTDDVPPMPSLLPPSTLSEVLELSARRLPASNNATFLEFINKFPCLVALEIQPHIGAEVHASSRALRIMLVNQPQIATLSSRYMDVVRDSFLKPTGLVLNERLELLLVSVLKGIVNGGWTGLPGHKSSPVIDRVKQRPILTRIDPWGVTKASLDLHLTLRLLESSLEQDSSRAEAKERLADFSSSLFGRGMSSQSSDLVAGVLKGISGPVAAKFVNDGLERLTKALRGLKLNMPDSVSTFVNDSGETLRLLCRVILPLRDDPSKLPSLETNIKDDFLSALQTALESVLLTWKQPDHSVEPRRPEVATLISRLNQFALGFPEFWTKGTNEKGEALVVVYLQIMKAIGNPSLGDLGLFPILLDTIGFLFDEIPKTPRYPSTEALRQAINPSRQLILPNLPKDYLDRILPLLKFTSTDPCTGLALRFTQQQQNSRPLLLTHFVNRPWDWSESLEEPGSEEKIRNSTSVPLELFHPEMTHDRITHPDNNGPNKFWNTTEKDGWHMKTAMGSEVTFQREWVDSRVLEAPRREGESSDEEMADNVEEEDEESPGMQQEPVVGSSGYGKKRKASMSPIDETMSDDDVQIIEGPDQGNR</sequence>
<dbReference type="STRING" id="1108050.A0A0B7FLK0"/>
<name>A0A0B7FLK0_THACB</name>
<dbReference type="EMBL" id="LN679134">
    <property type="protein sequence ID" value="CEL58846.1"/>
    <property type="molecule type" value="Genomic_DNA"/>
</dbReference>
<evidence type="ECO:0000256" key="1">
    <source>
        <dbReference type="ARBA" id="ARBA00004123"/>
    </source>
</evidence>
<evidence type="ECO:0000256" key="5">
    <source>
        <dbReference type="ARBA" id="ARBA00023163"/>
    </source>
</evidence>
<comment type="subcellular location">
    <subcellularLocation>
        <location evidence="1">Nucleus</location>
    </subcellularLocation>
</comment>
<keyword evidence="5" id="KW-0804">Transcription</keyword>
<accession>A0A0B7FLK0</accession>
<keyword evidence="6" id="KW-0539">Nucleus</keyword>
<evidence type="ECO:0000256" key="6">
    <source>
        <dbReference type="ARBA" id="ARBA00023242"/>
    </source>
</evidence>